<evidence type="ECO:0000259" key="1">
    <source>
        <dbReference type="Pfam" id="PF12671"/>
    </source>
</evidence>
<dbReference type="RefSeq" id="WP_078766868.1">
    <property type="nucleotide sequence ID" value="NZ_FUXZ01000013.1"/>
</dbReference>
<protein>
    <submittedName>
        <fullName evidence="2">Putative amidase domain-containing protein</fullName>
    </submittedName>
</protein>
<dbReference type="InterPro" id="IPR024301">
    <property type="entry name" value="Amidase_6"/>
</dbReference>
<dbReference type="STRING" id="39495.SAMN02745111_02032"/>
<keyword evidence="3" id="KW-1185">Reference proteome</keyword>
<dbReference type="EMBL" id="FUXZ01000013">
    <property type="protein sequence ID" value="SKA70436.1"/>
    <property type="molecule type" value="Genomic_DNA"/>
</dbReference>
<dbReference type="Pfam" id="PF12671">
    <property type="entry name" value="Amidase_6"/>
    <property type="match status" value="1"/>
</dbReference>
<dbReference type="OrthoDB" id="9812429at2"/>
<gene>
    <name evidence="2" type="ORF">SAMN02745111_02032</name>
</gene>
<evidence type="ECO:0000313" key="3">
    <source>
        <dbReference type="Proteomes" id="UP000190814"/>
    </source>
</evidence>
<sequence>MVKLKKIKKIIAFILVLVIGNTSFLYKVNSACENISNNAYQFAISFLNDYYLSIDQGEDVNVENYICDSNLLNYINNKIYAKAYKLNVFGVDDMQNYSVSYELKDENVLSDKVIYTIFSNVSFNYKNEDYISGYGEHIKISVSSLSGRYVINDIYSKYDDYDTDIRDINVGLDYEYRIITNDILDKQQQVNEKIVDYYDSLLKGDTKEFYECEEENCTYEASNSEMRSLNSLNRNAMVTWADNNCSSNNPSSGNSSITYYYDFSEIAGNYDCTNFVSHSILAGGSVMYKTSNNGIDSNGWFFTNLNSRSSSWSGVSNLFNFLKNNTVKGPKGQKISYTDIYAPNTPYPYKAGDLLQFKNNNGIWRHSALIVGYAAVGAGGTTLEAVVDGRTADGAYNYRQRQSTIYSGNARRVIVMKGYYN</sequence>
<name>A0A1T4VZM1_9FIRM</name>
<reference evidence="2 3" key="1">
    <citation type="submission" date="2017-02" db="EMBL/GenBank/DDBJ databases">
        <authorList>
            <person name="Peterson S.W."/>
        </authorList>
    </citation>
    <scope>NUCLEOTIDE SEQUENCE [LARGE SCALE GENOMIC DNA]</scope>
    <source>
        <strain evidence="2 3">ATCC 35992</strain>
    </source>
</reference>
<feature type="domain" description="Putative amidase" evidence="1">
    <location>
        <begin position="232"/>
        <end position="406"/>
    </location>
</feature>
<proteinExistence type="predicted"/>
<accession>A0A1T4VZM1</accession>
<dbReference type="Proteomes" id="UP000190814">
    <property type="component" value="Unassembled WGS sequence"/>
</dbReference>
<evidence type="ECO:0000313" key="2">
    <source>
        <dbReference type="EMBL" id="SKA70436.1"/>
    </source>
</evidence>
<organism evidence="2 3">
    <name type="scientific">Eubacterium uniforme</name>
    <dbReference type="NCBI Taxonomy" id="39495"/>
    <lineage>
        <taxon>Bacteria</taxon>
        <taxon>Bacillati</taxon>
        <taxon>Bacillota</taxon>
        <taxon>Clostridia</taxon>
        <taxon>Eubacteriales</taxon>
        <taxon>Eubacteriaceae</taxon>
        <taxon>Eubacterium</taxon>
    </lineage>
</organism>
<dbReference type="AlphaFoldDB" id="A0A1T4VZM1"/>